<organism evidence="3 4">
    <name type="scientific">Trueperella pecoris</name>
    <dbReference type="NCBI Taxonomy" id="2733571"/>
    <lineage>
        <taxon>Bacteria</taxon>
        <taxon>Bacillati</taxon>
        <taxon>Actinomycetota</taxon>
        <taxon>Actinomycetes</taxon>
        <taxon>Actinomycetales</taxon>
        <taxon>Actinomycetaceae</taxon>
        <taxon>Trueperella</taxon>
    </lineage>
</organism>
<evidence type="ECO:0000256" key="2">
    <source>
        <dbReference type="SAM" id="Phobius"/>
    </source>
</evidence>
<keyword evidence="2" id="KW-0812">Transmembrane</keyword>
<feature type="compositionally biased region" description="Acidic residues" evidence="1">
    <location>
        <begin position="138"/>
        <end position="150"/>
    </location>
</feature>
<feature type="region of interest" description="Disordered" evidence="1">
    <location>
        <begin position="166"/>
        <end position="213"/>
    </location>
</feature>
<sequence length="264" mass="29084">MSEETPRLSRRQLREQGKLEAAPADGPSVLDTTELRLRRPSRKELRELAAREESRQMPAVSASSSEGDDYIGQPTQAMHAISVPADVPPVAADEPIQHERKSVFDRFEDHEAESALADQNADQAVDSDEAERVPAQDPIEEEPDNGDDSMEEKSLRDRFLAMTRREDKGSSVPLVEGTPASSVEDVREPRDVPATTPDVMATPAAGEDEVEETEYEAPRRTWLNVILLILIAGLVGYLGGSWINVTFLSESLPGAHETITEFLL</sequence>
<dbReference type="Proteomes" id="UP000594961">
    <property type="component" value="Chromosome"/>
</dbReference>
<feature type="compositionally biased region" description="Basic and acidic residues" evidence="1">
    <location>
        <begin position="95"/>
        <end position="113"/>
    </location>
</feature>
<protein>
    <submittedName>
        <fullName evidence="3">Uncharacterized protein</fullName>
    </submittedName>
</protein>
<proteinExistence type="predicted"/>
<evidence type="ECO:0000313" key="3">
    <source>
        <dbReference type="EMBL" id="QOR46936.1"/>
    </source>
</evidence>
<keyword evidence="2" id="KW-1133">Transmembrane helix</keyword>
<dbReference type="EMBL" id="CP063212">
    <property type="protein sequence ID" value="QOR46936.1"/>
    <property type="molecule type" value="Genomic_DNA"/>
</dbReference>
<name>A0A7M1QYJ3_9ACTO</name>
<accession>A0A7M1QYJ3</accession>
<dbReference type="AlphaFoldDB" id="A0A7M1QYJ3"/>
<evidence type="ECO:0000256" key="1">
    <source>
        <dbReference type="SAM" id="MobiDB-lite"/>
    </source>
</evidence>
<evidence type="ECO:0000313" key="4">
    <source>
        <dbReference type="Proteomes" id="UP000594961"/>
    </source>
</evidence>
<feature type="compositionally biased region" description="Basic and acidic residues" evidence="1">
    <location>
        <begin position="1"/>
        <end position="18"/>
    </location>
</feature>
<feature type="transmembrane region" description="Helical" evidence="2">
    <location>
        <begin position="222"/>
        <end position="243"/>
    </location>
</feature>
<feature type="compositionally biased region" description="Basic and acidic residues" evidence="1">
    <location>
        <begin position="33"/>
        <end position="55"/>
    </location>
</feature>
<feature type="region of interest" description="Disordered" evidence="1">
    <location>
        <begin position="1"/>
        <end position="72"/>
    </location>
</feature>
<keyword evidence="2" id="KW-0472">Membrane</keyword>
<feature type="region of interest" description="Disordered" evidence="1">
    <location>
        <begin position="86"/>
        <end position="152"/>
    </location>
</feature>
<gene>
    <name evidence="3" type="ORF">INS90_06500</name>
</gene>
<dbReference type="RefSeq" id="WP_197552029.1">
    <property type="nucleotide sequence ID" value="NZ_CP063212.1"/>
</dbReference>
<reference evidence="3 4" key="1">
    <citation type="submission" date="2020-10" db="EMBL/GenBank/DDBJ databases">
        <title>Trueperella pecoris sp. nov. isolated from bovine and porcine specimens.</title>
        <authorList>
            <person name="Schoenecker L."/>
            <person name="Schnydrig P."/>
            <person name="Brodard I."/>
            <person name="Thomann A."/>
            <person name="Hemphill A."/>
            <person name="Rodriguez-Campos S."/>
            <person name="Perreten V."/>
            <person name="Jores J."/>
            <person name="Kittl S."/>
        </authorList>
    </citation>
    <scope>NUCLEOTIDE SEQUENCE [LARGE SCALE GENOMIC DNA]</scope>
    <source>
        <strain evidence="3 4">19OD0592</strain>
    </source>
</reference>